<feature type="signal peptide" evidence="1">
    <location>
        <begin position="1"/>
        <end position="20"/>
    </location>
</feature>
<accession>A0A1X7UEW0</accession>
<keyword evidence="1" id="KW-0732">Signal</keyword>
<feature type="chain" id="PRO_5010871306" evidence="1">
    <location>
        <begin position="21"/>
        <end position="91"/>
    </location>
</feature>
<dbReference type="InParanoid" id="A0A1X7UEW0"/>
<protein>
    <submittedName>
        <fullName evidence="2">Uncharacterized protein</fullName>
    </submittedName>
</protein>
<name>A0A1X7UEW0_AMPQE</name>
<organism evidence="2">
    <name type="scientific">Amphimedon queenslandica</name>
    <name type="common">Sponge</name>
    <dbReference type="NCBI Taxonomy" id="400682"/>
    <lineage>
        <taxon>Eukaryota</taxon>
        <taxon>Metazoa</taxon>
        <taxon>Porifera</taxon>
        <taxon>Demospongiae</taxon>
        <taxon>Heteroscleromorpha</taxon>
        <taxon>Haplosclerida</taxon>
        <taxon>Niphatidae</taxon>
        <taxon>Amphimedon</taxon>
    </lineage>
</organism>
<dbReference type="AlphaFoldDB" id="A0A1X7UEW0"/>
<dbReference type="EnsemblMetazoa" id="Aqu2.1.26312_001">
    <property type="protein sequence ID" value="Aqu2.1.26312_001"/>
    <property type="gene ID" value="Aqu2.1.26312"/>
</dbReference>
<reference evidence="2" key="1">
    <citation type="submission" date="2017-05" db="UniProtKB">
        <authorList>
            <consortium name="EnsemblMetazoa"/>
        </authorList>
    </citation>
    <scope>IDENTIFICATION</scope>
</reference>
<proteinExistence type="predicted"/>
<evidence type="ECO:0000256" key="1">
    <source>
        <dbReference type="SAM" id="SignalP"/>
    </source>
</evidence>
<evidence type="ECO:0000313" key="2">
    <source>
        <dbReference type="EnsemblMetazoa" id="Aqu2.1.26312_001"/>
    </source>
</evidence>
<sequence>MLSEWLKIWFLFHLFTYASNNSVKSIVNHKMGKEILTGKNYEIVTETTNCINFFKKNVSSYKELQELQELSVLIAKPHSIFVSANINMHLT</sequence>